<keyword evidence="2" id="KW-0004">4Fe-4S</keyword>
<evidence type="ECO:0000313" key="9">
    <source>
        <dbReference type="EMBL" id="GAH47528.1"/>
    </source>
</evidence>
<evidence type="ECO:0000256" key="6">
    <source>
        <dbReference type="ARBA" id="ARBA00023004"/>
    </source>
</evidence>
<dbReference type="GO" id="GO:0051539">
    <property type="term" value="F:4 iron, 4 sulfur cluster binding"/>
    <property type="evidence" value="ECO:0007669"/>
    <property type="project" value="UniProtKB-KW"/>
</dbReference>
<dbReference type="Pfam" id="PF04015">
    <property type="entry name" value="DUF362"/>
    <property type="match status" value="1"/>
</dbReference>
<dbReference type="PANTHER" id="PTHR43687:SF6">
    <property type="entry name" value="L-ASPARTATE SEMIALDEHYDE SULFURTRANSFERASE IRON-SULFUR SUBUNIT"/>
    <property type="match status" value="1"/>
</dbReference>
<evidence type="ECO:0000256" key="7">
    <source>
        <dbReference type="ARBA" id="ARBA00023014"/>
    </source>
</evidence>
<evidence type="ECO:0000256" key="5">
    <source>
        <dbReference type="ARBA" id="ARBA00022982"/>
    </source>
</evidence>
<keyword evidence="1" id="KW-0813">Transport</keyword>
<keyword evidence="7" id="KW-0411">Iron-sulfur</keyword>
<keyword evidence="5" id="KW-0249">Electron transport</keyword>
<dbReference type="InterPro" id="IPR017896">
    <property type="entry name" value="4Fe4S_Fe-S-bd"/>
</dbReference>
<dbReference type="PROSITE" id="PS51379">
    <property type="entry name" value="4FE4S_FER_2"/>
    <property type="match status" value="2"/>
</dbReference>
<dbReference type="PANTHER" id="PTHR43687">
    <property type="entry name" value="ADENYLYLSULFATE REDUCTASE, BETA SUBUNIT"/>
    <property type="match status" value="1"/>
</dbReference>
<feature type="domain" description="4Fe-4S ferredoxin-type" evidence="8">
    <location>
        <begin position="76"/>
        <end position="105"/>
    </location>
</feature>
<gene>
    <name evidence="9" type="ORF">S03H2_39016</name>
</gene>
<proteinExistence type="predicted"/>
<keyword evidence="3" id="KW-0479">Metal-binding</keyword>
<dbReference type="PROSITE" id="PS00198">
    <property type="entry name" value="4FE4S_FER_1"/>
    <property type="match status" value="2"/>
</dbReference>
<dbReference type="InterPro" id="IPR017900">
    <property type="entry name" value="4Fe4S_Fe_S_CS"/>
</dbReference>
<reference evidence="9" key="1">
    <citation type="journal article" date="2014" name="Front. Microbiol.">
        <title>High frequency of phylogenetically diverse reductive dehalogenase-homologous genes in deep subseafloor sedimentary metagenomes.</title>
        <authorList>
            <person name="Kawai M."/>
            <person name="Futagami T."/>
            <person name="Toyoda A."/>
            <person name="Takaki Y."/>
            <person name="Nishi S."/>
            <person name="Hori S."/>
            <person name="Arai W."/>
            <person name="Tsubouchi T."/>
            <person name="Morono Y."/>
            <person name="Uchiyama I."/>
            <person name="Ito T."/>
            <person name="Fujiyama A."/>
            <person name="Inagaki F."/>
            <person name="Takami H."/>
        </authorList>
    </citation>
    <scope>NUCLEOTIDE SEQUENCE</scope>
    <source>
        <strain evidence="9">Expedition CK06-06</strain>
    </source>
</reference>
<feature type="non-terminal residue" evidence="9">
    <location>
        <position position="1"/>
    </location>
</feature>
<evidence type="ECO:0000256" key="2">
    <source>
        <dbReference type="ARBA" id="ARBA00022485"/>
    </source>
</evidence>
<dbReference type="AlphaFoldDB" id="X1HQJ1"/>
<dbReference type="GO" id="GO:0046872">
    <property type="term" value="F:metal ion binding"/>
    <property type="evidence" value="ECO:0007669"/>
    <property type="project" value="UniProtKB-KW"/>
</dbReference>
<evidence type="ECO:0000256" key="1">
    <source>
        <dbReference type="ARBA" id="ARBA00022448"/>
    </source>
</evidence>
<evidence type="ECO:0000256" key="3">
    <source>
        <dbReference type="ARBA" id="ARBA00022723"/>
    </source>
</evidence>
<name>X1HQJ1_9ZZZZ</name>
<evidence type="ECO:0000259" key="8">
    <source>
        <dbReference type="PROSITE" id="PS51379"/>
    </source>
</evidence>
<keyword evidence="4" id="KW-0677">Repeat</keyword>
<feature type="domain" description="4Fe-4S ferredoxin-type" evidence="8">
    <location>
        <begin position="106"/>
        <end position="134"/>
    </location>
</feature>
<dbReference type="Gene3D" id="3.30.70.20">
    <property type="match status" value="1"/>
</dbReference>
<protein>
    <recommendedName>
        <fullName evidence="8">4Fe-4S ferredoxin-type domain-containing protein</fullName>
    </recommendedName>
</protein>
<keyword evidence="6" id="KW-0408">Iron</keyword>
<comment type="caution">
    <text evidence="9">The sequence shown here is derived from an EMBL/GenBank/DDBJ whole genome shotgun (WGS) entry which is preliminary data.</text>
</comment>
<evidence type="ECO:0000256" key="4">
    <source>
        <dbReference type="ARBA" id="ARBA00022737"/>
    </source>
</evidence>
<accession>X1HQJ1</accession>
<dbReference type="SUPFAM" id="SSF54862">
    <property type="entry name" value="4Fe-4S ferredoxins"/>
    <property type="match status" value="1"/>
</dbReference>
<organism evidence="9">
    <name type="scientific">marine sediment metagenome</name>
    <dbReference type="NCBI Taxonomy" id="412755"/>
    <lineage>
        <taxon>unclassified sequences</taxon>
        <taxon>metagenomes</taxon>
        <taxon>ecological metagenomes</taxon>
    </lineage>
</organism>
<sequence length="259" mass="28338">IFGAAGVDDTFRHKHKVRYKTLRSIDVAGNIEDAGALINLSHFKGHGDCAYGGACKNLAMGCVTQETRGHLHHLEGGLVWDPELCIACKKCVEACERGAAQWKNDRLEIFYHHCVYCRHCVLACPTGAIKITGGGFIPFQHGLALATKEVLGTFDKGRVLHINFLTQITAYCDCWGFSSPALIPDVGILASEDIVAVDNASLDLTRDGQPLPGSLPPDRQLVEGRHLFERIHGKDPYIQIERLEAVGLGTAAYHLRKVN</sequence>
<dbReference type="EMBL" id="BARU01024091">
    <property type="protein sequence ID" value="GAH47528.1"/>
    <property type="molecule type" value="Genomic_DNA"/>
</dbReference>
<dbReference type="Pfam" id="PF12838">
    <property type="entry name" value="Fer4_7"/>
    <property type="match status" value="1"/>
</dbReference>
<dbReference type="InterPro" id="IPR007160">
    <property type="entry name" value="DUF362"/>
</dbReference>
<dbReference type="InterPro" id="IPR050572">
    <property type="entry name" value="Fe-S_Ferredoxin"/>
</dbReference>